<feature type="region of interest" description="Disordered" evidence="1">
    <location>
        <begin position="709"/>
        <end position="736"/>
    </location>
</feature>
<feature type="chain" id="PRO_5046619062" description="DUF11 domain-containing protein" evidence="2">
    <location>
        <begin position="46"/>
        <end position="1027"/>
    </location>
</feature>
<sequence length="1027" mass="105965">MAENEVRPRRRTGRLRPPWRATALGVAATLSLGGLSAAAVPAAHAAAGIAPIAIEPFTGPSLDETKWYGGPYLKGDPTGWACLTAAPMTPVDKGDGDGSGTAVTTTDAPVAPLRGCQTHPGMPATPDKPGEGALRLTSNKTMQNGYVMTRNTLDSRKGLRWSIDFAMYKPAGPSAADGIALMIMDGNKPLPAKAGKNGAGLGYSKLAGGYLGIGFDVYGNFTRNWMPDYHTGGPAERKPNSITIRGAEKAADGTALNNPFVATYQSGRRFAVSEAADRQAAKRTAIVELSHEGVMRVLINFHDGTPLREVIPPVDLDTIEGQPPVPDKIRIGFSASTGSSTQIHELWNGKVETLDPNLFTKVEPDGTVKAGEPAKFTVTTTNDKLAGPTTGPITATQTFPAGIVPKTASGDGWDCKIAGQTVTCTRPGPVLNPGQSAPPITVTTDVAPTVKGPQPIVSDATTPNDMNTKPDTTTVDVVPVKGPDLTVTTKPRGEVQAGEPAEYQIDVTNKPEAGPTRPTDTIAVVRSFPEGIKPVSAAGDGWECTVEGQEVKCTRPGDQPVLKPGDSAPPIIVKTEVADDASGDLTGTTVVATPDLPNPTPVKDTTTVKPAVKDPNLTVVTKPDGDVVAGKPANFVIGVGNAPDAGPTTGPTTVERVFPDGIKPVTAAGDGWTCKIEGQKVTCAHPDTLKPGEQFPPIHVGTEVDKAAKGDLTGTTGATTPGAEPKPPVKDTITVTPASTKEPDLSVVTKPEGEVVAGKPATFLTDVSNAVDAGPTHDTVTVTETFPEGVIPRSAGGPGWECKIEGQTVTCTRPGTGEDALQPGKQYPTIKVTTEVADNAEGTKEGQTGVVTEGDKTTEPVKHTFEITPNDGAGGPGVHCYGGLASLSLKPGLAMGDKLQAFTGSGTSSGCKSVDSKRTPSYVEVQFEGSGKGSCLPSLGLPNADMTGTMTWMINGRTVQSTVMGTSKLTLTGANFDGVVTAGQYKGLKVHATADWDVASNLVTAVPACFLGGYTDATGTWNSVSVG</sequence>
<dbReference type="InterPro" id="IPR013320">
    <property type="entry name" value="ConA-like_dom_sf"/>
</dbReference>
<feature type="compositionally biased region" description="Low complexity" evidence="1">
    <location>
        <begin position="710"/>
        <end position="723"/>
    </location>
</feature>
<evidence type="ECO:0008006" key="5">
    <source>
        <dbReference type="Google" id="ProtNLM"/>
    </source>
</evidence>
<proteinExistence type="predicted"/>
<feature type="compositionally biased region" description="Low complexity" evidence="1">
    <location>
        <begin position="469"/>
        <end position="481"/>
    </location>
</feature>
<reference evidence="3 4" key="1">
    <citation type="submission" date="2020-08" db="EMBL/GenBank/DDBJ databases">
        <title>Genemic of Streptomyces polyaspartic.</title>
        <authorList>
            <person name="Liu W."/>
        </authorList>
    </citation>
    <scope>NUCLEOTIDE SEQUENCE [LARGE SCALE GENOMIC DNA]</scope>
    <source>
        <strain evidence="3 4">TRM66268-LWL</strain>
    </source>
</reference>
<evidence type="ECO:0000256" key="1">
    <source>
        <dbReference type="SAM" id="MobiDB-lite"/>
    </source>
</evidence>
<accession>A0ABR7STH9</accession>
<feature type="signal peptide" evidence="2">
    <location>
        <begin position="1"/>
        <end position="45"/>
    </location>
</feature>
<evidence type="ECO:0000313" key="4">
    <source>
        <dbReference type="Proteomes" id="UP000642284"/>
    </source>
</evidence>
<name>A0ABR7STH9_9ACTN</name>
<evidence type="ECO:0000256" key="2">
    <source>
        <dbReference type="SAM" id="SignalP"/>
    </source>
</evidence>
<dbReference type="SUPFAM" id="SSF49899">
    <property type="entry name" value="Concanavalin A-like lectins/glucanases"/>
    <property type="match status" value="1"/>
</dbReference>
<gene>
    <name evidence="3" type="ORF">H9Y04_36710</name>
</gene>
<evidence type="ECO:0000313" key="3">
    <source>
        <dbReference type="EMBL" id="MBC9718089.1"/>
    </source>
</evidence>
<dbReference type="Gene3D" id="2.60.120.200">
    <property type="match status" value="1"/>
</dbReference>
<feature type="region of interest" description="Disordered" evidence="1">
    <location>
        <begin position="445"/>
        <end position="491"/>
    </location>
</feature>
<organism evidence="3 4">
    <name type="scientific">Streptomyces polyasparticus</name>
    <dbReference type="NCBI Taxonomy" id="2767826"/>
    <lineage>
        <taxon>Bacteria</taxon>
        <taxon>Bacillati</taxon>
        <taxon>Actinomycetota</taxon>
        <taxon>Actinomycetes</taxon>
        <taxon>Kitasatosporales</taxon>
        <taxon>Streptomycetaceae</taxon>
        <taxon>Streptomyces</taxon>
    </lineage>
</organism>
<keyword evidence="4" id="KW-1185">Reference proteome</keyword>
<dbReference type="EMBL" id="JACTVJ010000023">
    <property type="protein sequence ID" value="MBC9718089.1"/>
    <property type="molecule type" value="Genomic_DNA"/>
</dbReference>
<comment type="caution">
    <text evidence="3">The sequence shown here is derived from an EMBL/GenBank/DDBJ whole genome shotgun (WGS) entry which is preliminary data.</text>
</comment>
<keyword evidence="2" id="KW-0732">Signal</keyword>
<protein>
    <recommendedName>
        <fullName evidence="5">DUF11 domain-containing protein</fullName>
    </recommendedName>
</protein>
<dbReference type="Proteomes" id="UP000642284">
    <property type="component" value="Unassembled WGS sequence"/>
</dbReference>
<dbReference type="RefSeq" id="WP_187818522.1">
    <property type="nucleotide sequence ID" value="NZ_JACTVJ010000023.1"/>
</dbReference>